<dbReference type="Proteomes" id="UP001055219">
    <property type="component" value="Unassembled WGS sequence"/>
</dbReference>
<reference evidence="2" key="1">
    <citation type="journal article" date="2021" name="J Fungi (Basel)">
        <title>Genomic and Metabolomic Analyses of the Marine Fungus Emericellopsis cladophorae: Insights into Saltwater Adaptability Mechanisms and Its Biosynthetic Potential.</title>
        <authorList>
            <person name="Goncalves M.F.M."/>
            <person name="Hilario S."/>
            <person name="Van de Peer Y."/>
            <person name="Esteves A.C."/>
            <person name="Alves A."/>
        </authorList>
    </citation>
    <scope>NUCLEOTIDE SEQUENCE</scope>
    <source>
        <strain evidence="2">MUM 19.33</strain>
    </source>
</reference>
<protein>
    <submittedName>
        <fullName evidence="2">Uncharacterized protein</fullName>
    </submittedName>
</protein>
<dbReference type="EMBL" id="JAGIXG020000131">
    <property type="protein sequence ID" value="KAI6777667.1"/>
    <property type="molecule type" value="Genomic_DNA"/>
</dbReference>
<accession>A0A9Q0B931</accession>
<name>A0A9Q0B931_9HYPO</name>
<keyword evidence="3" id="KW-1185">Reference proteome</keyword>
<evidence type="ECO:0000313" key="3">
    <source>
        <dbReference type="Proteomes" id="UP001055219"/>
    </source>
</evidence>
<sequence length="540" mass="57200">MEPVQIIAGLRVTYHLVLFGIDIAQVPDGVRYCLGLIRTCYQDVQHLIELRQTYLALLEKRPLVLERVNNIISTATDSLREVCAIVEKCRPDPGKSRISFLDRMAWVLNDEKTIKAQEPMLSRQHATVLAELNFLRNIALMAPVGPGENKSEPKPTKFIDNLALLGGLMGRSDDHSLPGPSRAATWSTSTSGHIPGANSNNMTDGADAPPPPYCPSVTSGARPPPVTYPPAHRTTTHTPPHQPNKPTWSLPHQPASMPPHQAARYPTHPQKATPYPPQSQMTTPYPTPAQETVSSSPMQTSTYSAAPQVPAYGSSPSQTPTQQGIDATARASLPLHTQGRVPPATPTPAITRGGTIRSRDEGGFRAIFGDAVLANPPVSRAPSMLQPMPTGSSAVSVLSSTMSTAGYYAASPAQFPTVTTGVPAPVLSPMTTGSSILRPRSPMTQMSPPGGGAGAAYMQPSGKGTASAGWGMYSPMPGPLNPAFAATDPNAQAHGPAELPGMNMYAEPKFGSHFGAVELPATNFRSEPCRPSHLGAAELP</sequence>
<feature type="region of interest" description="Disordered" evidence="1">
    <location>
        <begin position="336"/>
        <end position="357"/>
    </location>
</feature>
<reference evidence="2" key="2">
    <citation type="submission" date="2022-07" db="EMBL/GenBank/DDBJ databases">
        <authorList>
            <person name="Goncalves M.F.M."/>
            <person name="Hilario S."/>
            <person name="Van De Peer Y."/>
            <person name="Esteves A.C."/>
            <person name="Alves A."/>
        </authorList>
    </citation>
    <scope>NUCLEOTIDE SEQUENCE</scope>
    <source>
        <strain evidence="2">MUM 19.33</strain>
    </source>
</reference>
<feature type="compositionally biased region" description="Polar residues" evidence="1">
    <location>
        <begin position="278"/>
        <end position="305"/>
    </location>
</feature>
<feature type="region of interest" description="Disordered" evidence="1">
    <location>
        <begin position="171"/>
        <end position="324"/>
    </location>
</feature>
<gene>
    <name evidence="2" type="ORF">J7T54_008305</name>
</gene>
<organism evidence="2 3">
    <name type="scientific">Emericellopsis cladophorae</name>
    <dbReference type="NCBI Taxonomy" id="2686198"/>
    <lineage>
        <taxon>Eukaryota</taxon>
        <taxon>Fungi</taxon>
        <taxon>Dikarya</taxon>
        <taxon>Ascomycota</taxon>
        <taxon>Pezizomycotina</taxon>
        <taxon>Sordariomycetes</taxon>
        <taxon>Hypocreomycetidae</taxon>
        <taxon>Hypocreales</taxon>
        <taxon>Bionectriaceae</taxon>
        <taxon>Emericellopsis</taxon>
    </lineage>
</organism>
<dbReference type="GeneID" id="75834776"/>
<dbReference type="OrthoDB" id="5421765at2759"/>
<dbReference type="AlphaFoldDB" id="A0A9Q0B931"/>
<proteinExistence type="predicted"/>
<feature type="compositionally biased region" description="Low complexity" evidence="1">
    <location>
        <begin position="229"/>
        <end position="247"/>
    </location>
</feature>
<feature type="compositionally biased region" description="Polar residues" evidence="1">
    <location>
        <begin position="184"/>
        <end position="203"/>
    </location>
</feature>
<dbReference type="RefSeq" id="XP_051358523.1">
    <property type="nucleotide sequence ID" value="XM_051510590.1"/>
</dbReference>
<comment type="caution">
    <text evidence="2">The sequence shown here is derived from an EMBL/GenBank/DDBJ whole genome shotgun (WGS) entry which is preliminary data.</text>
</comment>
<evidence type="ECO:0000256" key="1">
    <source>
        <dbReference type="SAM" id="MobiDB-lite"/>
    </source>
</evidence>
<feature type="compositionally biased region" description="Polar residues" evidence="1">
    <location>
        <begin position="314"/>
        <end position="324"/>
    </location>
</feature>
<evidence type="ECO:0000313" key="2">
    <source>
        <dbReference type="EMBL" id="KAI6777667.1"/>
    </source>
</evidence>